<sequence>MWVVLILVAFLVLQVQGKDITLDFNVSWIDGVNLDGQFSRRAIGINGQWPPAPVSVMSNDILKVNYRNTFGDGTVSTLHAHGLLYNGTNYFDGAAGVAQCPVPDGQMYPYEILNSPHGSTATKKETGTYWMHGHYKGQYVDGLRFPFIIHNSEGEPHQYDDDYTVILADWYRHEHHYLVKHVYLKPNGTYPTPSSGLMYFAHTKAGKEAKYLDGFNENATLPFEPGKKYRLRVINMSAASMFNVWLEGHKMSIIEVDGVDVEPYPIDTLQITIGQRYSILVEARNETSHNWKMHANMDPSMFPPRSSLSLNLTSTISYGNRTAKMGSDRPTVDSYELLFDETRLKPVDVVPMVEADMSVNMIAGMPMYEDGIVRGTFNNKTFVPPLTPSILSMTTLPPSYATNAASYGPYSNAVVASHMQMVEMVILNFSKDKHPFHLHGTKFQVVNKVSDLRTMDRKKNPPLRENQKNPVRRDTVAVPSGGSVTIRFRADNPGAWIMHCHMDWHLSAGMAMLMIQAPDQASSLHVPKVLKDQCKMQGFPISGNAGGIPNSTIAFGSLSVPPPLAH</sequence>
<dbReference type="GeneID" id="28728350"/>
<evidence type="ECO:0000256" key="4">
    <source>
        <dbReference type="ARBA" id="ARBA00023002"/>
    </source>
</evidence>
<accession>A0A0M9VNQ4</accession>
<dbReference type="Pfam" id="PF07732">
    <property type="entry name" value="Cu-oxidase_3"/>
    <property type="match status" value="1"/>
</dbReference>
<dbReference type="STRING" id="77020.A0A0M9VNQ4"/>
<dbReference type="GO" id="GO:0033573">
    <property type="term" value="C:high-affinity iron permease complex"/>
    <property type="evidence" value="ECO:0007669"/>
    <property type="project" value="TreeGrafter"/>
</dbReference>
<feature type="domain" description="Plastocyanin-like" evidence="10">
    <location>
        <begin position="32"/>
        <end position="152"/>
    </location>
</feature>
<evidence type="ECO:0000256" key="1">
    <source>
        <dbReference type="ARBA" id="ARBA00010609"/>
    </source>
</evidence>
<gene>
    <name evidence="11" type="ORF">Malapachy_1980</name>
</gene>
<evidence type="ECO:0000313" key="11">
    <source>
        <dbReference type="EMBL" id="KOS13589.1"/>
    </source>
</evidence>
<name>A0A0M9VNQ4_9BASI</name>
<keyword evidence="3 7" id="KW-0732">Signal</keyword>
<dbReference type="InterPro" id="IPR033138">
    <property type="entry name" value="Cu_oxidase_CS"/>
</dbReference>
<comment type="similarity">
    <text evidence="1">Belongs to the multicopper oxidase family.</text>
</comment>
<dbReference type="PANTHER" id="PTHR11709">
    <property type="entry name" value="MULTI-COPPER OXIDASE"/>
    <property type="match status" value="1"/>
</dbReference>
<keyword evidence="2" id="KW-0479">Metal-binding</keyword>
<dbReference type="InterPro" id="IPR001117">
    <property type="entry name" value="Cu-oxidase_2nd"/>
</dbReference>
<keyword evidence="4" id="KW-0560">Oxidoreductase</keyword>
<keyword evidence="12" id="KW-1185">Reference proteome</keyword>
<comment type="caution">
    <text evidence="11">The sequence shown here is derived from an EMBL/GenBank/DDBJ whole genome shotgun (WGS) entry which is preliminary data.</text>
</comment>
<proteinExistence type="inferred from homology"/>
<dbReference type="InterPro" id="IPR008972">
    <property type="entry name" value="Cupredoxin"/>
</dbReference>
<dbReference type="InterPro" id="IPR011706">
    <property type="entry name" value="Cu-oxidase_C"/>
</dbReference>
<dbReference type="OrthoDB" id="2121828at2759"/>
<dbReference type="PANTHER" id="PTHR11709:SF361">
    <property type="entry name" value="IRON TRANSPORT MULTICOPPER OXIDASE FET3"/>
    <property type="match status" value="1"/>
</dbReference>
<dbReference type="InterPro" id="IPR011707">
    <property type="entry name" value="Cu-oxidase-like_N"/>
</dbReference>
<evidence type="ECO:0000256" key="6">
    <source>
        <dbReference type="ARBA" id="ARBA00023180"/>
    </source>
</evidence>
<dbReference type="Pfam" id="PF07731">
    <property type="entry name" value="Cu-oxidase_2"/>
    <property type="match status" value="1"/>
</dbReference>
<evidence type="ECO:0000259" key="9">
    <source>
        <dbReference type="Pfam" id="PF07731"/>
    </source>
</evidence>
<feature type="chain" id="PRO_5005839164" evidence="7">
    <location>
        <begin position="18"/>
        <end position="566"/>
    </location>
</feature>
<dbReference type="InterPro" id="IPR045087">
    <property type="entry name" value="Cu-oxidase_fam"/>
</dbReference>
<dbReference type="RefSeq" id="XP_017991221.1">
    <property type="nucleotide sequence ID" value="XM_018136475.1"/>
</dbReference>
<evidence type="ECO:0000256" key="3">
    <source>
        <dbReference type="ARBA" id="ARBA00022729"/>
    </source>
</evidence>
<dbReference type="GO" id="GO:0005507">
    <property type="term" value="F:copper ion binding"/>
    <property type="evidence" value="ECO:0007669"/>
    <property type="project" value="InterPro"/>
</dbReference>
<protein>
    <submittedName>
        <fullName evidence="11">Fet3 protein</fullName>
    </submittedName>
</protein>
<dbReference type="CDD" id="cd13877">
    <property type="entry name" value="CuRO_2_Fet3p_like"/>
    <property type="match status" value="1"/>
</dbReference>
<evidence type="ECO:0000256" key="2">
    <source>
        <dbReference type="ARBA" id="ARBA00022723"/>
    </source>
</evidence>
<dbReference type="EMBL" id="LGAV01000005">
    <property type="protein sequence ID" value="KOS13589.1"/>
    <property type="molecule type" value="Genomic_DNA"/>
</dbReference>
<evidence type="ECO:0000256" key="7">
    <source>
        <dbReference type="SAM" id="SignalP"/>
    </source>
</evidence>
<evidence type="ECO:0000256" key="5">
    <source>
        <dbReference type="ARBA" id="ARBA00023008"/>
    </source>
</evidence>
<dbReference type="GO" id="GO:0010106">
    <property type="term" value="P:cellular response to iron ion starvation"/>
    <property type="evidence" value="ECO:0007669"/>
    <property type="project" value="TreeGrafter"/>
</dbReference>
<organism evidence="11 12">
    <name type="scientific">Malassezia pachydermatis</name>
    <dbReference type="NCBI Taxonomy" id="77020"/>
    <lineage>
        <taxon>Eukaryota</taxon>
        <taxon>Fungi</taxon>
        <taxon>Dikarya</taxon>
        <taxon>Basidiomycota</taxon>
        <taxon>Ustilaginomycotina</taxon>
        <taxon>Malasseziomycetes</taxon>
        <taxon>Malasseziales</taxon>
        <taxon>Malasseziaceae</taxon>
        <taxon>Malassezia</taxon>
    </lineage>
</organism>
<dbReference type="PROSITE" id="PS00080">
    <property type="entry name" value="MULTICOPPER_OXIDASE2"/>
    <property type="match status" value="1"/>
</dbReference>
<dbReference type="Proteomes" id="UP000037751">
    <property type="component" value="Unassembled WGS sequence"/>
</dbReference>
<keyword evidence="5" id="KW-0186">Copper</keyword>
<dbReference type="VEuPathDB" id="FungiDB:Malapachy_1980"/>
<reference evidence="11 12" key="1">
    <citation type="submission" date="2015-07" db="EMBL/GenBank/DDBJ databases">
        <title>Draft Genome Sequence of Malassezia furfur CBS1878 and Malassezia pachydermatis CBS1879.</title>
        <authorList>
            <person name="Triana S."/>
            <person name="Ohm R."/>
            <person name="Gonzalez A."/>
            <person name="DeCock H."/>
            <person name="Restrepo S."/>
            <person name="Celis A."/>
        </authorList>
    </citation>
    <scope>NUCLEOTIDE SEQUENCE [LARGE SCALE GENOMIC DNA]</scope>
    <source>
        <strain evidence="11 12">CBS 1879</strain>
    </source>
</reference>
<dbReference type="Gene3D" id="2.60.40.420">
    <property type="entry name" value="Cupredoxins - blue copper proteins"/>
    <property type="match status" value="3"/>
</dbReference>
<keyword evidence="6" id="KW-0325">Glycoprotein</keyword>
<dbReference type="InterPro" id="IPR044130">
    <property type="entry name" value="CuRO_2_Fet3-like"/>
</dbReference>
<evidence type="ECO:0000313" key="12">
    <source>
        <dbReference type="Proteomes" id="UP000037751"/>
    </source>
</evidence>
<dbReference type="AlphaFoldDB" id="A0A0M9VNQ4"/>
<dbReference type="GO" id="GO:0004322">
    <property type="term" value="F:ferroxidase activity"/>
    <property type="evidence" value="ECO:0007669"/>
    <property type="project" value="TreeGrafter"/>
</dbReference>
<feature type="domain" description="Plastocyanin-like" evidence="9">
    <location>
        <begin position="384"/>
        <end position="519"/>
    </location>
</feature>
<feature type="domain" description="Plastocyanin-like" evidence="8">
    <location>
        <begin position="161"/>
        <end position="300"/>
    </location>
</feature>
<dbReference type="PROSITE" id="PS00079">
    <property type="entry name" value="MULTICOPPER_OXIDASE1"/>
    <property type="match status" value="1"/>
</dbReference>
<dbReference type="InterPro" id="IPR002355">
    <property type="entry name" value="Cu_oxidase_Cu_BS"/>
</dbReference>
<evidence type="ECO:0000259" key="8">
    <source>
        <dbReference type="Pfam" id="PF00394"/>
    </source>
</evidence>
<feature type="signal peptide" evidence="7">
    <location>
        <begin position="1"/>
        <end position="17"/>
    </location>
</feature>
<evidence type="ECO:0000259" key="10">
    <source>
        <dbReference type="Pfam" id="PF07732"/>
    </source>
</evidence>
<dbReference type="SUPFAM" id="SSF49503">
    <property type="entry name" value="Cupredoxins"/>
    <property type="match status" value="3"/>
</dbReference>
<dbReference type="Pfam" id="PF00394">
    <property type="entry name" value="Cu-oxidase"/>
    <property type="match status" value="1"/>
</dbReference>
<dbReference type="GO" id="GO:0033215">
    <property type="term" value="P:reductive iron assimilation"/>
    <property type="evidence" value="ECO:0007669"/>
    <property type="project" value="TreeGrafter"/>
</dbReference>